<dbReference type="Gene3D" id="3.90.1150.10">
    <property type="entry name" value="Aspartate Aminotransferase, domain 1"/>
    <property type="match status" value="1"/>
</dbReference>
<evidence type="ECO:0000259" key="6">
    <source>
        <dbReference type="Pfam" id="PF00155"/>
    </source>
</evidence>
<sequence>MYNFDEIIDRRHTNAMNTDGFRDYIFHADETMKFPYKDEEFIRMWVADMEFATPDVVIDGMRERLDKRIFGYTRVFENSYYEALKSWCEKRYGWSFCKKELVMSNGVIPALYELVEYICRPDEKVLFLTPSYAYFKYAADFSKRGYVCSDLKNEDGYYTIDFDDFERKAADEKTVLFILCNPHNPSGRVWKEEELRRMGGIIEKYGLWVISDEIHCDLLRKNQKHIPLGKVMPDYGRLITCMAPSKTFNLAGMMISNIIIQDEGLRKIWLDRHYNFDNPLSIAAAQAAYEKGEPWLEELRAYLDENFRFTESFLKEHLPKAKFRISEATYLAWVDLNAYFEPDEALPLFFAYKAGVLLEGGNMFVRNSDGFIRLNLACPRATLAEGLRRICEAVNTKHTEKYLGEVNG</sequence>
<dbReference type="PANTHER" id="PTHR43525:SF1">
    <property type="entry name" value="PROTEIN MALY"/>
    <property type="match status" value="1"/>
</dbReference>
<organism evidence="7 8">
    <name type="scientific">Candidatus Lachnoclostridium pullistercoris</name>
    <dbReference type="NCBI Taxonomy" id="2838632"/>
    <lineage>
        <taxon>Bacteria</taxon>
        <taxon>Bacillati</taxon>
        <taxon>Bacillota</taxon>
        <taxon>Clostridia</taxon>
        <taxon>Lachnospirales</taxon>
        <taxon>Lachnospiraceae</taxon>
    </lineage>
</organism>
<dbReference type="PANTHER" id="PTHR43525">
    <property type="entry name" value="PROTEIN MALY"/>
    <property type="match status" value="1"/>
</dbReference>
<dbReference type="AlphaFoldDB" id="A0A9D2T674"/>
<dbReference type="CDD" id="cd00609">
    <property type="entry name" value="AAT_like"/>
    <property type="match status" value="1"/>
</dbReference>
<name>A0A9D2T674_9FIRM</name>
<dbReference type="SUPFAM" id="SSF53383">
    <property type="entry name" value="PLP-dependent transferases"/>
    <property type="match status" value="1"/>
</dbReference>
<evidence type="ECO:0000256" key="1">
    <source>
        <dbReference type="ARBA" id="ARBA00001933"/>
    </source>
</evidence>
<reference evidence="7" key="1">
    <citation type="journal article" date="2021" name="PeerJ">
        <title>Extensive microbial diversity within the chicken gut microbiome revealed by metagenomics and culture.</title>
        <authorList>
            <person name="Gilroy R."/>
            <person name="Ravi A."/>
            <person name="Getino M."/>
            <person name="Pursley I."/>
            <person name="Horton D.L."/>
            <person name="Alikhan N.F."/>
            <person name="Baker D."/>
            <person name="Gharbi K."/>
            <person name="Hall N."/>
            <person name="Watson M."/>
            <person name="Adriaenssens E.M."/>
            <person name="Foster-Nyarko E."/>
            <person name="Jarju S."/>
            <person name="Secka A."/>
            <person name="Antonio M."/>
            <person name="Oren A."/>
            <person name="Chaudhuri R.R."/>
            <person name="La Ragione R."/>
            <person name="Hildebrand F."/>
            <person name="Pallen M.J."/>
        </authorList>
    </citation>
    <scope>NUCLEOTIDE SEQUENCE</scope>
    <source>
        <strain evidence="7">CHK183-5548</strain>
    </source>
</reference>
<feature type="domain" description="Aminotransferase class I/classII large" evidence="6">
    <location>
        <begin position="48"/>
        <end position="390"/>
    </location>
</feature>
<evidence type="ECO:0000256" key="2">
    <source>
        <dbReference type="ARBA" id="ARBA00012224"/>
    </source>
</evidence>
<dbReference type="EMBL" id="DWWL01000010">
    <property type="protein sequence ID" value="HJC46861.1"/>
    <property type="molecule type" value="Genomic_DNA"/>
</dbReference>
<evidence type="ECO:0000313" key="8">
    <source>
        <dbReference type="Proteomes" id="UP000823883"/>
    </source>
</evidence>
<dbReference type="EC" id="4.4.1.13" evidence="2"/>
<comment type="caution">
    <text evidence="7">The sequence shown here is derived from an EMBL/GenBank/DDBJ whole genome shotgun (WGS) entry which is preliminary data.</text>
</comment>
<dbReference type="InterPro" id="IPR015424">
    <property type="entry name" value="PyrdxlP-dep_Trfase"/>
</dbReference>
<keyword evidence="3" id="KW-0663">Pyridoxal phosphate</keyword>
<dbReference type="GO" id="GO:0047804">
    <property type="term" value="F:cysteine-S-conjugate beta-lyase activity"/>
    <property type="evidence" value="ECO:0007669"/>
    <property type="project" value="UniProtKB-EC"/>
</dbReference>
<dbReference type="InterPro" id="IPR027619">
    <property type="entry name" value="C-S_lyase_PatB-like"/>
</dbReference>
<evidence type="ECO:0000256" key="4">
    <source>
        <dbReference type="ARBA" id="ARBA00023239"/>
    </source>
</evidence>
<keyword evidence="4 7" id="KW-0456">Lyase</keyword>
<protein>
    <recommendedName>
        <fullName evidence="2">cysteine-S-conjugate beta-lyase</fullName>
        <ecNumber evidence="2">4.4.1.13</ecNumber>
    </recommendedName>
</protein>
<comment type="similarity">
    <text evidence="5">Belongs to the class-II pyridoxal-phosphate-dependent aminotransferase family. MalY/PatB cystathionine beta-lyase subfamily.</text>
</comment>
<evidence type="ECO:0000256" key="5">
    <source>
        <dbReference type="ARBA" id="ARBA00037974"/>
    </source>
</evidence>
<reference evidence="7" key="2">
    <citation type="submission" date="2021-04" db="EMBL/GenBank/DDBJ databases">
        <authorList>
            <person name="Gilroy R."/>
        </authorList>
    </citation>
    <scope>NUCLEOTIDE SEQUENCE</scope>
    <source>
        <strain evidence="7">CHK183-5548</strain>
    </source>
</reference>
<dbReference type="Proteomes" id="UP000823883">
    <property type="component" value="Unassembled WGS sequence"/>
</dbReference>
<dbReference type="InterPro" id="IPR015421">
    <property type="entry name" value="PyrdxlP-dep_Trfase_major"/>
</dbReference>
<dbReference type="GO" id="GO:0030170">
    <property type="term" value="F:pyridoxal phosphate binding"/>
    <property type="evidence" value="ECO:0007669"/>
    <property type="project" value="InterPro"/>
</dbReference>
<dbReference type="InterPro" id="IPR051798">
    <property type="entry name" value="Class-II_PLP-Dep_Aminotrans"/>
</dbReference>
<gene>
    <name evidence="7" type="ORF">IAA04_02270</name>
</gene>
<comment type="cofactor">
    <cofactor evidence="1">
        <name>pyridoxal 5'-phosphate</name>
        <dbReference type="ChEBI" id="CHEBI:597326"/>
    </cofactor>
</comment>
<dbReference type="Pfam" id="PF00155">
    <property type="entry name" value="Aminotran_1_2"/>
    <property type="match status" value="1"/>
</dbReference>
<accession>A0A9D2T674</accession>
<evidence type="ECO:0000256" key="3">
    <source>
        <dbReference type="ARBA" id="ARBA00022898"/>
    </source>
</evidence>
<dbReference type="InterPro" id="IPR004839">
    <property type="entry name" value="Aminotransferase_I/II_large"/>
</dbReference>
<dbReference type="InterPro" id="IPR015422">
    <property type="entry name" value="PyrdxlP-dep_Trfase_small"/>
</dbReference>
<proteinExistence type="inferred from homology"/>
<dbReference type="NCBIfam" id="TIGR04350">
    <property type="entry name" value="C_S_lyase_PatB"/>
    <property type="match status" value="1"/>
</dbReference>
<evidence type="ECO:0000313" key="7">
    <source>
        <dbReference type="EMBL" id="HJC46861.1"/>
    </source>
</evidence>
<dbReference type="Gene3D" id="3.40.640.10">
    <property type="entry name" value="Type I PLP-dependent aspartate aminotransferase-like (Major domain)"/>
    <property type="match status" value="1"/>
</dbReference>